<protein>
    <submittedName>
        <fullName evidence="1">Uncharacterized protein</fullName>
    </submittedName>
</protein>
<proteinExistence type="predicted"/>
<gene>
    <name evidence="1" type="ORF">R4146_02670</name>
</gene>
<evidence type="ECO:0000313" key="2">
    <source>
        <dbReference type="Proteomes" id="UP001370590"/>
    </source>
</evidence>
<dbReference type="EMBL" id="JAWMWH010000001">
    <property type="protein sequence ID" value="MEJ6400083.1"/>
    <property type="molecule type" value="Genomic_DNA"/>
</dbReference>
<sequence>MFKLRTSLAISVATIGFISGLTAIQPVKADGMNNKCVYIRKDGFHYSPNRNQADGNGKVYRIPLQQAQQRGFTKLGVKPQRHINRFIR</sequence>
<accession>A0ABU8SJK9</accession>
<dbReference type="RefSeq" id="WP_339959905.1">
    <property type="nucleotide sequence ID" value="NZ_JAWMWH010000001.1"/>
</dbReference>
<name>A0ABU8SJK9_9LACO</name>
<comment type="caution">
    <text evidence="1">The sequence shown here is derived from an EMBL/GenBank/DDBJ whole genome shotgun (WGS) entry which is preliminary data.</text>
</comment>
<evidence type="ECO:0000313" key="1">
    <source>
        <dbReference type="EMBL" id="MEJ6400083.1"/>
    </source>
</evidence>
<organism evidence="1 2">
    <name type="scientific">Nicoliella lavandulae</name>
    <dbReference type="NCBI Taxonomy" id="3082954"/>
    <lineage>
        <taxon>Bacteria</taxon>
        <taxon>Bacillati</taxon>
        <taxon>Bacillota</taxon>
        <taxon>Bacilli</taxon>
        <taxon>Lactobacillales</taxon>
        <taxon>Lactobacillaceae</taxon>
        <taxon>Nicoliella</taxon>
    </lineage>
</organism>
<dbReference type="Proteomes" id="UP001370590">
    <property type="component" value="Unassembled WGS sequence"/>
</dbReference>
<keyword evidence="2" id="KW-1185">Reference proteome</keyword>
<reference evidence="1 2" key="1">
    <citation type="submission" date="2023-10" db="EMBL/GenBank/DDBJ databases">
        <title>Nicoliella lavandulae sp. nov. isolated from Lavandula angustifolia flowers.</title>
        <authorList>
            <person name="Alcantara C."/>
            <person name="Zuniga M."/>
            <person name="Landete J.M."/>
            <person name="Monedero V."/>
        </authorList>
    </citation>
    <scope>NUCLEOTIDE SEQUENCE [LARGE SCALE GENOMIC DNA]</scope>
    <source>
        <strain evidence="1 2">Es01</strain>
    </source>
</reference>